<accession>A0A1H8DYN4</accession>
<dbReference type="Proteomes" id="UP000199450">
    <property type="component" value="Unassembled WGS sequence"/>
</dbReference>
<evidence type="ECO:0000313" key="1">
    <source>
        <dbReference type="EMBL" id="SEN12429.1"/>
    </source>
</evidence>
<organism evidence="1 2">
    <name type="scientific">Chryseobacterium taichungense</name>
    <dbReference type="NCBI Taxonomy" id="295069"/>
    <lineage>
        <taxon>Bacteria</taxon>
        <taxon>Pseudomonadati</taxon>
        <taxon>Bacteroidota</taxon>
        <taxon>Flavobacteriia</taxon>
        <taxon>Flavobacteriales</taxon>
        <taxon>Weeksellaceae</taxon>
        <taxon>Chryseobacterium group</taxon>
        <taxon>Chryseobacterium</taxon>
    </lineage>
</organism>
<dbReference type="RefSeq" id="WP_090002503.1">
    <property type="nucleotide sequence ID" value="NZ_FOBV01000024.1"/>
</dbReference>
<gene>
    <name evidence="1" type="ORF">SAMN05421856_1241</name>
</gene>
<dbReference type="EMBL" id="FOBV01000024">
    <property type="protein sequence ID" value="SEN12429.1"/>
    <property type="molecule type" value="Genomic_DNA"/>
</dbReference>
<name>A0A1H8DYN4_9FLAO</name>
<reference evidence="2" key="1">
    <citation type="submission" date="2016-10" db="EMBL/GenBank/DDBJ databases">
        <authorList>
            <person name="Varghese N."/>
            <person name="Submissions S."/>
        </authorList>
    </citation>
    <scope>NUCLEOTIDE SEQUENCE [LARGE SCALE GENOMIC DNA]</scope>
    <source>
        <strain evidence="2">DSM 17453</strain>
    </source>
</reference>
<protein>
    <submittedName>
        <fullName evidence="1">Uncharacterized protein</fullName>
    </submittedName>
</protein>
<dbReference type="AlphaFoldDB" id="A0A1H8DYN4"/>
<evidence type="ECO:0000313" key="2">
    <source>
        <dbReference type="Proteomes" id="UP000199450"/>
    </source>
</evidence>
<dbReference type="STRING" id="295069.SAMN05421856_1241"/>
<keyword evidence="2" id="KW-1185">Reference proteome</keyword>
<sequence>MLEDAAIQNMWKIGGEWKNNGNGGFDYGKHTVGFDGSYSFSPDNVDINLPELVLNGYGSAKYWGGAIKYIQHQPWYSLQWYCSNAICLEQSCI</sequence>
<proteinExistence type="predicted"/>